<dbReference type="PANTHER" id="PTHR12455:SF0">
    <property type="entry name" value="NUCLEOLAR COMPLEX PROTEIN 4 HOMOLOG"/>
    <property type="match status" value="1"/>
</dbReference>
<dbReference type="STRING" id="667725.A0A0L0FI18"/>
<dbReference type="EMBL" id="KQ243487">
    <property type="protein sequence ID" value="KNC75668.1"/>
    <property type="molecule type" value="Genomic_DNA"/>
</dbReference>
<name>A0A0L0FI18_9EUKA</name>
<dbReference type="GO" id="GO:0042254">
    <property type="term" value="P:ribosome biogenesis"/>
    <property type="evidence" value="ECO:0007669"/>
    <property type="project" value="InterPro"/>
</dbReference>
<dbReference type="OrthoDB" id="10263185at2759"/>
<accession>A0A0L0FI18</accession>
<protein>
    <recommendedName>
        <fullName evidence="3">CCAAT-binding factor domain-containing protein</fullName>
    </recommendedName>
</protein>
<reference evidence="4 5" key="1">
    <citation type="submission" date="2011-02" db="EMBL/GenBank/DDBJ databases">
        <title>The Genome Sequence of Sphaeroforma arctica JP610.</title>
        <authorList>
            <consortium name="The Broad Institute Genome Sequencing Platform"/>
            <person name="Russ C."/>
            <person name="Cuomo C."/>
            <person name="Young S.K."/>
            <person name="Zeng Q."/>
            <person name="Gargeya S."/>
            <person name="Alvarado L."/>
            <person name="Berlin A."/>
            <person name="Chapman S.B."/>
            <person name="Chen Z."/>
            <person name="Freedman E."/>
            <person name="Gellesch M."/>
            <person name="Goldberg J."/>
            <person name="Griggs A."/>
            <person name="Gujja S."/>
            <person name="Heilman E."/>
            <person name="Heiman D."/>
            <person name="Howarth C."/>
            <person name="Mehta T."/>
            <person name="Neiman D."/>
            <person name="Pearson M."/>
            <person name="Roberts A."/>
            <person name="Saif S."/>
            <person name="Shea T."/>
            <person name="Shenoy N."/>
            <person name="Sisk P."/>
            <person name="Stolte C."/>
            <person name="Sykes S."/>
            <person name="White J."/>
            <person name="Yandava C."/>
            <person name="Burger G."/>
            <person name="Gray M.W."/>
            <person name="Holland P.W.H."/>
            <person name="King N."/>
            <person name="Lang F.B.F."/>
            <person name="Roger A.J."/>
            <person name="Ruiz-Trillo I."/>
            <person name="Haas B."/>
            <person name="Nusbaum C."/>
            <person name="Birren B."/>
        </authorList>
    </citation>
    <scope>NUCLEOTIDE SEQUENCE [LARGE SCALE GENOMIC DNA]</scope>
    <source>
        <strain evidence="4 5">JP610</strain>
    </source>
</reference>
<evidence type="ECO:0000313" key="5">
    <source>
        <dbReference type="Proteomes" id="UP000054560"/>
    </source>
</evidence>
<gene>
    <name evidence="4" type="ORF">SARC_11813</name>
</gene>
<feature type="region of interest" description="Disordered" evidence="2">
    <location>
        <begin position="117"/>
        <end position="142"/>
    </location>
</feature>
<dbReference type="GeneID" id="25912317"/>
<evidence type="ECO:0000313" key="4">
    <source>
        <dbReference type="EMBL" id="KNC75668.1"/>
    </source>
</evidence>
<dbReference type="Proteomes" id="UP000054560">
    <property type="component" value="Unassembled WGS sequence"/>
</dbReference>
<keyword evidence="5" id="KW-1185">Reference proteome</keyword>
<dbReference type="GO" id="GO:0032040">
    <property type="term" value="C:small-subunit processome"/>
    <property type="evidence" value="ECO:0007669"/>
    <property type="project" value="TreeGrafter"/>
</dbReference>
<evidence type="ECO:0000256" key="1">
    <source>
        <dbReference type="ARBA" id="ARBA00007797"/>
    </source>
</evidence>
<dbReference type="GO" id="GO:0030692">
    <property type="term" value="C:Noc4p-Nop14p complex"/>
    <property type="evidence" value="ECO:0007669"/>
    <property type="project" value="TreeGrafter"/>
</dbReference>
<dbReference type="InterPro" id="IPR027193">
    <property type="entry name" value="Noc4"/>
</dbReference>
<dbReference type="Pfam" id="PF03914">
    <property type="entry name" value="CBF"/>
    <property type="match status" value="1"/>
</dbReference>
<dbReference type="AlphaFoldDB" id="A0A0L0FI18"/>
<comment type="similarity">
    <text evidence="1">Belongs to the CBF/MAK21 family.</text>
</comment>
<dbReference type="RefSeq" id="XP_014149570.1">
    <property type="nucleotide sequence ID" value="XM_014294095.1"/>
</dbReference>
<organism evidence="4 5">
    <name type="scientific">Sphaeroforma arctica JP610</name>
    <dbReference type="NCBI Taxonomy" id="667725"/>
    <lineage>
        <taxon>Eukaryota</taxon>
        <taxon>Ichthyosporea</taxon>
        <taxon>Ichthyophonida</taxon>
        <taxon>Sphaeroforma</taxon>
    </lineage>
</organism>
<evidence type="ECO:0000256" key="2">
    <source>
        <dbReference type="SAM" id="MobiDB-lite"/>
    </source>
</evidence>
<sequence length="424" mass="47916">MCMQWVEVEAQKLTQTSTHVFPNTLFLRVVDAMTINDNCSEALVRAFTKGFLLKYDDVRYYTLKNLALTMKKLEDSGESEASALVTSRRIYSILSPIVFPTEVEELDCFLSPLAGQQPKDAGTTTANTQSKSKKRTAADANDNEADEKALNLTALAPHRKVFTVCWRALLRRALPLDVYKRVLLKLHTDIMPHMSNPRLLIDFLTNAYDQGGVVSVLALDGLFVLMTQHNLDYPDFYVKLWRMFDHEIFVVKHRDRFLKLADTCLNSPLLPGYLVAAFLKRLGRLALRCPPSGAAYIMPLMFNMMQRHPNCMALIHREKSDGTDPYIEDAGDPKNCQAIESSLWELDALFQHQVPSVAKFAEQFSDVFSKSAFEVSDFLESDAAMIQDELKIRVRGDVPLEYQKPTGLIGSDEHSAVVSMGWTF</sequence>
<dbReference type="InterPro" id="IPR005612">
    <property type="entry name" value="CCAAT-binding_factor"/>
</dbReference>
<dbReference type="PANTHER" id="PTHR12455">
    <property type="entry name" value="NUCLEOLAR COMPLEX PROTEIN 4"/>
    <property type="match status" value="1"/>
</dbReference>
<proteinExistence type="inferred from homology"/>
<evidence type="ECO:0000259" key="3">
    <source>
        <dbReference type="Pfam" id="PF03914"/>
    </source>
</evidence>
<feature type="domain" description="CCAAT-binding factor" evidence="3">
    <location>
        <begin position="215"/>
        <end position="361"/>
    </location>
</feature>
<dbReference type="eggNOG" id="KOG2154">
    <property type="taxonomic scope" value="Eukaryota"/>
</dbReference>